<name>A0AAI8DKJ1_MAMSC</name>
<evidence type="ECO:0000256" key="6">
    <source>
        <dbReference type="RuleBase" id="RU003942"/>
    </source>
</evidence>
<feature type="transmembrane region" description="Helical" evidence="7">
    <location>
        <begin position="83"/>
        <end position="102"/>
    </location>
</feature>
<dbReference type="Pfam" id="PF00893">
    <property type="entry name" value="Multi_Drug_Res"/>
    <property type="match status" value="1"/>
</dbReference>
<dbReference type="Gene3D" id="1.10.3730.20">
    <property type="match status" value="1"/>
</dbReference>
<evidence type="ECO:0000256" key="1">
    <source>
        <dbReference type="ARBA" id="ARBA00004651"/>
    </source>
</evidence>
<keyword evidence="3 6" id="KW-0812">Transmembrane</keyword>
<dbReference type="InterPro" id="IPR000390">
    <property type="entry name" value="Small_drug/metabolite_transptr"/>
</dbReference>
<dbReference type="PANTHER" id="PTHR30561:SF7">
    <property type="entry name" value="GUANIDINIUM EFFLUX SYSTEM SUBUNIT GDNC-RELATED"/>
    <property type="match status" value="1"/>
</dbReference>
<geneLocation type="plasmid" evidence="8 9">
    <name>unnamed1</name>
</geneLocation>
<evidence type="ECO:0000313" key="9">
    <source>
        <dbReference type="Proteomes" id="UP000197058"/>
    </source>
</evidence>
<feature type="transmembrane region" description="Helical" evidence="7">
    <location>
        <begin position="57"/>
        <end position="77"/>
    </location>
</feature>
<dbReference type="InterPro" id="IPR037185">
    <property type="entry name" value="EmrE-like"/>
</dbReference>
<feature type="transmembrane region" description="Helical" evidence="7">
    <location>
        <begin position="5"/>
        <end position="22"/>
    </location>
</feature>
<accession>A0AAI8DKJ1</accession>
<comment type="subcellular location">
    <subcellularLocation>
        <location evidence="1 6">Cell membrane</location>
        <topology evidence="1 6">Multi-pass membrane protein</topology>
    </subcellularLocation>
</comment>
<sequence>MKNPWFYVFLTCVLEVVWVFGFNVANTWWHWIPIVLVIVVDFYLLSKACESLPTGTVYAVFAGAGTVGTVLMDTFIFNSTMTFSKLFFISLVVLGVIFLKLLDNSNESEVVK</sequence>
<evidence type="ECO:0000256" key="3">
    <source>
        <dbReference type="ARBA" id="ARBA00022692"/>
    </source>
</evidence>
<proteinExistence type="inferred from homology"/>
<dbReference type="GO" id="GO:0022857">
    <property type="term" value="F:transmembrane transporter activity"/>
    <property type="evidence" value="ECO:0007669"/>
    <property type="project" value="InterPro"/>
</dbReference>
<dbReference type="EMBL" id="CP022047">
    <property type="protein sequence ID" value="ASE35712.1"/>
    <property type="molecule type" value="Genomic_DNA"/>
</dbReference>
<evidence type="ECO:0000256" key="5">
    <source>
        <dbReference type="ARBA" id="ARBA00023136"/>
    </source>
</evidence>
<keyword evidence="2" id="KW-1003">Cell membrane</keyword>
<evidence type="ECO:0000256" key="2">
    <source>
        <dbReference type="ARBA" id="ARBA00022475"/>
    </source>
</evidence>
<keyword evidence="5 7" id="KW-0472">Membrane</keyword>
<evidence type="ECO:0000256" key="4">
    <source>
        <dbReference type="ARBA" id="ARBA00022989"/>
    </source>
</evidence>
<dbReference type="InterPro" id="IPR045324">
    <property type="entry name" value="Small_multidrug_res"/>
</dbReference>
<reference evidence="9" key="1">
    <citation type="submission" date="2017-06" db="EMBL/GenBank/DDBJ databases">
        <title>FDA dAtabase for Regulatory Grade micrObial Sequences (FDA-ARGOS): Supporting development and validation of Infectious Disease Dx tests.</title>
        <authorList>
            <person name="Goldberg B."/>
            <person name="Campos J."/>
            <person name="Tallon L."/>
            <person name="Sadzewicz L."/>
            <person name="Sengamalay N."/>
            <person name="Ott S."/>
            <person name="Godinez A."/>
            <person name="Nagaraj S."/>
            <person name="Vavikolanu K."/>
            <person name="Nadendla S."/>
            <person name="George J."/>
            <person name="Geyer C."/>
            <person name="Sichtig H."/>
        </authorList>
    </citation>
    <scope>NUCLEOTIDE SEQUENCE [LARGE SCALE GENOMIC DNA]</scope>
    <source>
        <strain evidence="9">FDAARGOS_285</strain>
        <plasmid evidence="9">unnamed1</plasmid>
    </source>
</reference>
<dbReference type="Proteomes" id="UP000197058">
    <property type="component" value="Plasmid unnamed1"/>
</dbReference>
<dbReference type="AlphaFoldDB" id="A0AAI8DKJ1"/>
<evidence type="ECO:0000256" key="7">
    <source>
        <dbReference type="SAM" id="Phobius"/>
    </source>
</evidence>
<evidence type="ECO:0000313" key="8">
    <source>
        <dbReference type="EMBL" id="ASE35712.1"/>
    </source>
</evidence>
<feature type="transmembrane region" description="Helical" evidence="7">
    <location>
        <begin position="28"/>
        <end position="45"/>
    </location>
</feature>
<dbReference type="PANTHER" id="PTHR30561">
    <property type="entry name" value="SMR FAMILY PROTON-DEPENDENT DRUG EFFLUX TRANSPORTER SUGE"/>
    <property type="match status" value="1"/>
</dbReference>
<protein>
    <submittedName>
        <fullName evidence="8">QacE family quaternary ammonium compound efflux SMR transporter</fullName>
    </submittedName>
</protein>
<dbReference type="KEGG" id="sscu:CEP64_13925"/>
<dbReference type="SUPFAM" id="SSF103481">
    <property type="entry name" value="Multidrug resistance efflux transporter EmrE"/>
    <property type="match status" value="1"/>
</dbReference>
<gene>
    <name evidence="8" type="ORF">CEP64_13925</name>
</gene>
<organism evidence="8 9">
    <name type="scientific">Mammaliicoccus sciuri</name>
    <name type="common">Staphylococcus sciuri</name>
    <dbReference type="NCBI Taxonomy" id="1296"/>
    <lineage>
        <taxon>Bacteria</taxon>
        <taxon>Bacillati</taxon>
        <taxon>Bacillota</taxon>
        <taxon>Bacilli</taxon>
        <taxon>Bacillales</taxon>
        <taxon>Staphylococcaceae</taxon>
        <taxon>Mammaliicoccus</taxon>
    </lineage>
</organism>
<dbReference type="GO" id="GO:0005886">
    <property type="term" value="C:plasma membrane"/>
    <property type="evidence" value="ECO:0007669"/>
    <property type="project" value="UniProtKB-SubCell"/>
</dbReference>
<keyword evidence="8" id="KW-0614">Plasmid</keyword>
<keyword evidence="4 7" id="KW-1133">Transmembrane helix</keyword>
<dbReference type="RefSeq" id="WP_088592804.1">
    <property type="nucleotide sequence ID" value="NZ_CP022047.2"/>
</dbReference>
<comment type="similarity">
    <text evidence="6">Belongs to the drug/metabolite transporter (DMT) superfamily. Small multidrug resistance (SMR) (TC 2.A.7.1) family.</text>
</comment>